<dbReference type="AlphaFoldDB" id="A0A2K1JVA2"/>
<dbReference type="InParanoid" id="A0A2K1JVA2"/>
<proteinExistence type="predicted"/>
<reference evidence="3" key="3">
    <citation type="submission" date="2020-12" db="UniProtKB">
        <authorList>
            <consortium name="EnsemblPlants"/>
        </authorList>
    </citation>
    <scope>IDENTIFICATION</scope>
</reference>
<reference evidence="2 4" key="2">
    <citation type="journal article" date="2018" name="Plant J.">
        <title>The Physcomitrella patens chromosome-scale assembly reveals moss genome structure and evolution.</title>
        <authorList>
            <person name="Lang D."/>
            <person name="Ullrich K.K."/>
            <person name="Murat F."/>
            <person name="Fuchs J."/>
            <person name="Jenkins J."/>
            <person name="Haas F.B."/>
            <person name="Piednoel M."/>
            <person name="Gundlach H."/>
            <person name="Van Bel M."/>
            <person name="Meyberg R."/>
            <person name="Vives C."/>
            <person name="Morata J."/>
            <person name="Symeonidi A."/>
            <person name="Hiss M."/>
            <person name="Muchero W."/>
            <person name="Kamisugi Y."/>
            <person name="Saleh O."/>
            <person name="Blanc G."/>
            <person name="Decker E.L."/>
            <person name="van Gessel N."/>
            <person name="Grimwood J."/>
            <person name="Hayes R.D."/>
            <person name="Graham S.W."/>
            <person name="Gunter L.E."/>
            <person name="McDaniel S.F."/>
            <person name="Hoernstein S.N.W."/>
            <person name="Larsson A."/>
            <person name="Li F.W."/>
            <person name="Perroud P.F."/>
            <person name="Phillips J."/>
            <person name="Ranjan P."/>
            <person name="Rokshar D.S."/>
            <person name="Rothfels C.J."/>
            <person name="Schneider L."/>
            <person name="Shu S."/>
            <person name="Stevenson D.W."/>
            <person name="Thummler F."/>
            <person name="Tillich M."/>
            <person name="Villarreal Aguilar J.C."/>
            <person name="Widiez T."/>
            <person name="Wong G.K."/>
            <person name="Wymore A."/>
            <person name="Zhang Y."/>
            <person name="Zimmer A.D."/>
            <person name="Quatrano R.S."/>
            <person name="Mayer K.F.X."/>
            <person name="Goodstein D."/>
            <person name="Casacuberta J.M."/>
            <person name="Vandepoele K."/>
            <person name="Reski R."/>
            <person name="Cuming A.C."/>
            <person name="Tuskan G.A."/>
            <person name="Maumus F."/>
            <person name="Salse J."/>
            <person name="Schmutz J."/>
            <person name="Rensing S.A."/>
        </authorList>
    </citation>
    <scope>NUCLEOTIDE SEQUENCE [LARGE SCALE GENOMIC DNA]</scope>
    <source>
        <strain evidence="3 4">cv. Gransden 2004</strain>
    </source>
</reference>
<evidence type="ECO:0000313" key="4">
    <source>
        <dbReference type="Proteomes" id="UP000006727"/>
    </source>
</evidence>
<protein>
    <recommendedName>
        <fullName evidence="1">Retrovirus-related Pol polyprotein from transposon TNT 1-94-like beta-barrel domain-containing protein</fullName>
    </recommendedName>
</protein>
<dbReference type="EnsemblPlants" id="Pp3c11_18890V3.1">
    <property type="protein sequence ID" value="Pp3c11_18890V3.1"/>
    <property type="gene ID" value="Pp3c11_18890"/>
</dbReference>
<evidence type="ECO:0000313" key="3">
    <source>
        <dbReference type="EnsemblPlants" id="Pp3c11_18890V3.1"/>
    </source>
</evidence>
<accession>A0A2K1JVA2</accession>
<dbReference type="Proteomes" id="UP000006727">
    <property type="component" value="Chromosome 11"/>
</dbReference>
<reference evidence="2 4" key="1">
    <citation type="journal article" date="2008" name="Science">
        <title>The Physcomitrella genome reveals evolutionary insights into the conquest of land by plants.</title>
        <authorList>
            <person name="Rensing S."/>
            <person name="Lang D."/>
            <person name="Zimmer A."/>
            <person name="Terry A."/>
            <person name="Salamov A."/>
            <person name="Shapiro H."/>
            <person name="Nishiyama T."/>
            <person name="Perroud P.-F."/>
            <person name="Lindquist E."/>
            <person name="Kamisugi Y."/>
            <person name="Tanahashi T."/>
            <person name="Sakakibara K."/>
            <person name="Fujita T."/>
            <person name="Oishi K."/>
            <person name="Shin-I T."/>
            <person name="Kuroki Y."/>
            <person name="Toyoda A."/>
            <person name="Suzuki Y."/>
            <person name="Hashimoto A."/>
            <person name="Yamaguchi K."/>
            <person name="Sugano A."/>
            <person name="Kohara Y."/>
            <person name="Fujiyama A."/>
            <person name="Anterola A."/>
            <person name="Aoki S."/>
            <person name="Ashton N."/>
            <person name="Barbazuk W.B."/>
            <person name="Barker E."/>
            <person name="Bennetzen J."/>
            <person name="Bezanilla M."/>
            <person name="Blankenship R."/>
            <person name="Cho S.H."/>
            <person name="Dutcher S."/>
            <person name="Estelle M."/>
            <person name="Fawcett J.A."/>
            <person name="Gundlach H."/>
            <person name="Hanada K."/>
            <person name="Heyl A."/>
            <person name="Hicks K.A."/>
            <person name="Hugh J."/>
            <person name="Lohr M."/>
            <person name="Mayer K."/>
            <person name="Melkozernov A."/>
            <person name="Murata T."/>
            <person name="Nelson D."/>
            <person name="Pils B."/>
            <person name="Prigge M."/>
            <person name="Reiss B."/>
            <person name="Renner T."/>
            <person name="Rombauts S."/>
            <person name="Rushton P."/>
            <person name="Sanderfoot A."/>
            <person name="Schween G."/>
            <person name="Shiu S.-H."/>
            <person name="Stueber K."/>
            <person name="Theodoulou F.L."/>
            <person name="Tu H."/>
            <person name="Van de Peer Y."/>
            <person name="Verrier P.J."/>
            <person name="Waters E."/>
            <person name="Wood A."/>
            <person name="Yang L."/>
            <person name="Cove D."/>
            <person name="Cuming A."/>
            <person name="Hasebe M."/>
            <person name="Lucas S."/>
            <person name="Mishler D.B."/>
            <person name="Reski R."/>
            <person name="Grigoriev I."/>
            <person name="Quatrano R.S."/>
            <person name="Boore J.L."/>
        </authorList>
    </citation>
    <scope>NUCLEOTIDE SEQUENCE [LARGE SCALE GENOMIC DNA]</scope>
    <source>
        <strain evidence="3 4">cv. Gransden 2004</strain>
    </source>
</reference>
<dbReference type="Gramene" id="Pp3c11_18890V3.1">
    <property type="protein sequence ID" value="Pp3c11_18890V3.1"/>
    <property type="gene ID" value="Pp3c11_18890"/>
</dbReference>
<dbReference type="Pfam" id="PF22936">
    <property type="entry name" value="Pol_BBD"/>
    <property type="match status" value="1"/>
</dbReference>
<organism evidence="2">
    <name type="scientific">Physcomitrium patens</name>
    <name type="common">Spreading-leaved earth moss</name>
    <name type="synonym">Physcomitrella patens</name>
    <dbReference type="NCBI Taxonomy" id="3218"/>
    <lineage>
        <taxon>Eukaryota</taxon>
        <taxon>Viridiplantae</taxon>
        <taxon>Streptophyta</taxon>
        <taxon>Embryophyta</taxon>
        <taxon>Bryophyta</taxon>
        <taxon>Bryophytina</taxon>
        <taxon>Bryopsida</taxon>
        <taxon>Funariidae</taxon>
        <taxon>Funariales</taxon>
        <taxon>Funariaceae</taxon>
        <taxon>Physcomitrium</taxon>
    </lineage>
</organism>
<feature type="domain" description="Retrovirus-related Pol polyprotein from transposon TNT 1-94-like beta-barrel" evidence="1">
    <location>
        <begin position="25"/>
        <end position="105"/>
    </location>
</feature>
<gene>
    <name evidence="2" type="ORF">PHYPA_015230</name>
</gene>
<dbReference type="EMBL" id="ABEU02000011">
    <property type="protein sequence ID" value="PNR45459.1"/>
    <property type="molecule type" value="Genomic_DNA"/>
</dbReference>
<evidence type="ECO:0000313" key="2">
    <source>
        <dbReference type="EMBL" id="PNR45459.1"/>
    </source>
</evidence>
<dbReference type="PANTHER" id="PTHR47592">
    <property type="entry name" value="PBF68 PROTEIN"/>
    <property type="match status" value="1"/>
</dbReference>
<dbReference type="InterPro" id="IPR054722">
    <property type="entry name" value="PolX-like_BBD"/>
</dbReference>
<name>A0A2K1JVA2_PHYPA</name>
<keyword evidence="4" id="KW-1185">Reference proteome</keyword>
<sequence length="155" mass="17367">MNLTSDNNSTLYVALIVKENPNSMWYLDLGATQHMCHELKGFVKYIKSKVKQVVYLGDDTTSYIIEEQGDVNIKLTNGDEKIIPDVLYISGFAKNLFFAKQLNKIGREVCIRDGTTTLTNKFGKIIALCKLNPNLYELGTTILSNKPQIAISTTI</sequence>
<evidence type="ECO:0000259" key="1">
    <source>
        <dbReference type="Pfam" id="PF22936"/>
    </source>
</evidence>